<evidence type="ECO:0000313" key="6">
    <source>
        <dbReference type="EMBL" id="KAF4682992.1"/>
    </source>
</evidence>
<feature type="region of interest" description="Disordered" evidence="4">
    <location>
        <begin position="866"/>
        <end position="896"/>
    </location>
</feature>
<organism evidence="6 7">
    <name type="scientific">Perkinsus olseni</name>
    <name type="common">Perkinsus atlanticus</name>
    <dbReference type="NCBI Taxonomy" id="32597"/>
    <lineage>
        <taxon>Eukaryota</taxon>
        <taxon>Sar</taxon>
        <taxon>Alveolata</taxon>
        <taxon>Perkinsozoa</taxon>
        <taxon>Perkinsea</taxon>
        <taxon>Perkinsida</taxon>
        <taxon>Perkinsidae</taxon>
        <taxon>Perkinsus</taxon>
    </lineage>
</organism>
<feature type="region of interest" description="Disordered" evidence="4">
    <location>
        <begin position="135"/>
        <end position="213"/>
    </location>
</feature>
<reference evidence="6 7" key="1">
    <citation type="submission" date="2020-04" db="EMBL/GenBank/DDBJ databases">
        <title>Perkinsus olseni comparative genomics.</title>
        <authorList>
            <person name="Bogema D.R."/>
        </authorList>
    </citation>
    <scope>NUCLEOTIDE SEQUENCE [LARGE SCALE GENOMIC DNA]</scope>
    <source>
        <strain evidence="6">00978-12</strain>
    </source>
</reference>
<dbReference type="InterPro" id="IPR002123">
    <property type="entry name" value="Plipid/glycerol_acylTrfase"/>
</dbReference>
<dbReference type="PANTHER" id="PTHR10983:SF24">
    <property type="entry name" value="1-ACYLGLYCEROL-3-PHOSPHATE O-ACYLTRANSFERASE 3, ISOFORM E-RELATED"/>
    <property type="match status" value="1"/>
</dbReference>
<dbReference type="GO" id="GO:0003841">
    <property type="term" value="F:1-acylglycerol-3-phosphate O-acyltransferase activity"/>
    <property type="evidence" value="ECO:0007669"/>
    <property type="project" value="TreeGrafter"/>
</dbReference>
<dbReference type="GO" id="GO:0012505">
    <property type="term" value="C:endomembrane system"/>
    <property type="evidence" value="ECO:0007669"/>
    <property type="project" value="TreeGrafter"/>
</dbReference>
<keyword evidence="2 6" id="KW-0808">Transferase</keyword>
<comment type="similarity">
    <text evidence="1">Belongs to the 1-acyl-sn-glycerol-3-phosphate acyltransferase family.</text>
</comment>
<accession>A0A7J6NGG7</accession>
<protein>
    <submittedName>
        <fullName evidence="6">1-acyl-sn-glycerol-3-phosphate acyltransferase delta</fullName>
    </submittedName>
</protein>
<name>A0A7J6NGG7_PEROL</name>
<evidence type="ECO:0000256" key="4">
    <source>
        <dbReference type="SAM" id="MobiDB-lite"/>
    </source>
</evidence>
<comment type="caution">
    <text evidence="6">The sequence shown here is derived from an EMBL/GenBank/DDBJ whole genome shotgun (WGS) entry which is preliminary data.</text>
</comment>
<evidence type="ECO:0000259" key="5">
    <source>
        <dbReference type="SMART" id="SM00563"/>
    </source>
</evidence>
<dbReference type="Proteomes" id="UP000541610">
    <property type="component" value="Unassembled WGS sequence"/>
</dbReference>
<dbReference type="SUPFAM" id="SSF69593">
    <property type="entry name" value="Glycerol-3-phosphate (1)-acyltransferase"/>
    <property type="match status" value="1"/>
</dbReference>
<dbReference type="CDD" id="cd07990">
    <property type="entry name" value="LPLAT_LCLAT1-like"/>
    <property type="match status" value="1"/>
</dbReference>
<feature type="compositionally biased region" description="Low complexity" evidence="4">
    <location>
        <begin position="172"/>
        <end position="194"/>
    </location>
</feature>
<feature type="region of interest" description="Disordered" evidence="4">
    <location>
        <begin position="1020"/>
        <end position="1039"/>
    </location>
</feature>
<dbReference type="InterPro" id="IPR032098">
    <property type="entry name" value="Acyltransf_C"/>
</dbReference>
<proteinExistence type="inferred from homology"/>
<dbReference type="OrthoDB" id="189226at2759"/>
<gene>
    <name evidence="6" type="primary">AGPAT4_1</name>
    <name evidence="6" type="ORF">FOZ60_009779</name>
</gene>
<dbReference type="Pfam" id="PF01553">
    <property type="entry name" value="Acyltransferase"/>
    <property type="match status" value="1"/>
</dbReference>
<dbReference type="SMART" id="SM00563">
    <property type="entry name" value="PlsC"/>
    <property type="match status" value="1"/>
</dbReference>
<evidence type="ECO:0000256" key="3">
    <source>
        <dbReference type="ARBA" id="ARBA00023315"/>
    </source>
</evidence>
<keyword evidence="3 6" id="KW-0012">Acyltransferase</keyword>
<evidence type="ECO:0000256" key="2">
    <source>
        <dbReference type="ARBA" id="ARBA00022679"/>
    </source>
</evidence>
<dbReference type="PANTHER" id="PTHR10983">
    <property type="entry name" value="1-ACYLGLYCEROL-3-PHOSPHATE ACYLTRANSFERASE-RELATED"/>
    <property type="match status" value="1"/>
</dbReference>
<evidence type="ECO:0000256" key="1">
    <source>
        <dbReference type="ARBA" id="ARBA00008655"/>
    </source>
</evidence>
<feature type="compositionally biased region" description="Basic and acidic residues" evidence="4">
    <location>
        <begin position="135"/>
        <end position="146"/>
    </location>
</feature>
<dbReference type="EMBL" id="JABANP010000395">
    <property type="protein sequence ID" value="KAF4682992.1"/>
    <property type="molecule type" value="Genomic_DNA"/>
</dbReference>
<feature type="compositionally biased region" description="Basic and acidic residues" evidence="4">
    <location>
        <begin position="1024"/>
        <end position="1038"/>
    </location>
</feature>
<evidence type="ECO:0000313" key="7">
    <source>
        <dbReference type="Proteomes" id="UP000541610"/>
    </source>
</evidence>
<feature type="region of interest" description="Disordered" evidence="4">
    <location>
        <begin position="951"/>
        <end position="990"/>
    </location>
</feature>
<feature type="region of interest" description="Disordered" evidence="4">
    <location>
        <begin position="612"/>
        <end position="634"/>
    </location>
</feature>
<feature type="domain" description="Phospholipid/glycerol acyltransferase" evidence="5">
    <location>
        <begin position="1327"/>
        <end position="1449"/>
    </location>
</feature>
<feature type="region of interest" description="Disordered" evidence="4">
    <location>
        <begin position="673"/>
        <end position="705"/>
    </location>
</feature>
<dbReference type="Pfam" id="PF16076">
    <property type="entry name" value="Acyltransf_C"/>
    <property type="match status" value="1"/>
</dbReference>
<sequence length="2382" mass="264184">MVVTNGWRGQLASFNAEVLSIESSAIRHSIGGPKKAALVWYGYTNVRALRQFGSLRVGLSPNCFHVEPKDAAFNFLLIFYKRLKLAGPSRVASQLVFCRTEFGIIVGIGRQPNAKNDRHWKSTTYGFRIALSEGSRGDRADDVPEKSRKRSSHFQAGGGPRKLAKREEGSDASDGSAKSSYKSPGSGLPLPEGGYLRRSDDETGGGGSTFEMGVHLQPGVAFRAGTVTEEWEGEHGGPHGEAANRVSPPIIPDGEYETLGTGVDDVRKITVNVRTDTETHQRWVGLRVELGAYEWPVYFPELQLAKASRLDRDLIVCQTELGLVVGLGANRTGENDWQSTDYGILLERPFILRNQFVAALERKKDRPFHLPFRGPFRKLAIKKETIPSTRPAAPPMSAVANPVGHEQVTSSLRPPEHRIASPSTNQERIAPLGLGVSGNGASVEREFHAVTFRGNVYSKTPTDGVRRGASERSFTVPAGGYTLADGLAMKEGARKRHGGFMSREASPKVVRTGKRTFDEHVGADSPTSSFDVWNFGVRRGRRADSAVQLAKAPIKFSEPARRGIDYRHHEMGAGSYNPSADALLFPFELEDLWFDPEARSDEEWIQSLLDSAGSTQSEGNTAEHHHEMDGGSYTEDEDDLLFPIQFDHLLPEAGAHSNDEWVQSLIDQARASYPPPPAVVSTGGWQRGYAESHQEGADEVSSTSPSIPDGRYLLQLKKASQLDRDLIICQTELGVIVGLGVNRKYDHRWETTDYGLILKPPSSGGNQLVAAPEVKTKRLFQLPCGGPLRELAPKKEANAVYGERRAQPVNAPGVQAGHDQVPSNFPKPLKYTLFVPPSTGPKVGFPRVGAPGDEPLEWEFHEVTFGQPGSLDKKSGPCRGAGKRSSTARVGPDRVRQGTKKHLAHFLSAEGSSKFLRKGKGTSGKHVSADSPTSSVDVWNFGVRCDRAPKSFGKPAEVPLEPSKSARRGTVDHAIGTGSSTASADDPLLPVEFDDLWPDPEARSNDEWVEAIFDSAGSIQSEGHTAEHHHEMDGGRTTEDEDDLLFPIQFDDLLPEAGAHSNDELVETLIDQARASYPPLPAVVSTGGWQRGYEESHQEGADEMSFASPSIPHGRYLVTDTGLDLVNMVADVFVSWLRYFHKEYDDEWFSKNYKRLAHGPFREVFDAFNNIGDDVHPSADTSADAGRTNTNDLLMFEEIQDKQDSQFDPLMRPSVSPGRNQPRMAPSDDVLDFSQLLSFSVVMGGVISTIDGTTGMLALMANGVIMNILQLAAYGIITPFSRDAFRKLNWYICYLSWAPLIAWGERTTRLVMHGDAQHWGQLSRDRALVLSNHIAGMDWLMMWAVTERTGGLPACKALLKESLRFLPFLGWSWECADYPFLTRQWDKDKKSLAKSFQGLREYTSSYLLTVFAEGTRRTATKLRESQEFAKSKGWKSLQNVMLPKTKGFTATVNALADQLDSVFDVTLVSPPGLEPTLGSVITGKDAELHVLLDRIPIDKIPLGDDTKSDAWLRQRWAVKDDRISGFLSSGSCTFPGGIKRVTSFNRRILPRVLYRTIQGLFVIALVYLVYKAFRTDDEDVLRFRMRVVDIEGLLGHFNSHADMDIGGLEETLRALGRGMKKKSQVHAVCGDDRFRRLLATIGAKTADLDHRSLAAVAAALSALPTSSTPEIIELCQRITVAAIKTREKFKPTALASLALGLASRGSKDPLFIEMVKEDTLAQIDEFSPSELCSILEAQRRWGVHDRDLTEGAIERLTDEIDRFTVTDLVRTLEVMASLGLARGMLLRRLSALAHDQIPQFTPPQLVDILKSLCKLRFLSTVQVEGILEGLGDIREALKTLLDGEVFMALVSTEYYLSQELRDNLMDYYSQLRDERQDEGVQLGSLVDMAWSMCASSIHSDLLYDIVKEIYEAPPPRNRDILAKMIEVDKAVAVEGRGAEAPEAWRAAFGEAQRMEIERTEKSRLHFELLDALDALRGARGLDIRLDIMRNRKIGGYVVDFFDEKANLVIEIDTLNKPTLLIWRRRNRTAEDQSIFLRTLVKEALQASAVALWGKYYKGYLGKYCHSNFTVSVSFNDQSNFVTFGMGQAPRCDSVAVTVSYDKAEKNTFKTKWDIWNNGRRRNMLDTFKTSCYLGNLTKHADDEEGKFLSKITLEGESLEVLLFSDLSIVFRAPSVSILIERESLLLLLLPRPVIRTSNLLGAMDTTRTPLEKQFSIEAPTLFPTVRSLLVLLLLMKWQLPFVVILSIFVGGQASATALQGKYYKGYLGNYCPSGFNLSVRFHDQSNFVTLKMGGQASVVTATVAYFETGSNKLRILWDSRTEYEKNSMLHVFKEDCRVSAFTKDADDDEGKFLSEMVLDGESLEVRLFSDLSIVIPSPSVRT</sequence>